<name>A0A0J6YK83_COCIT</name>
<proteinExistence type="predicted"/>
<feature type="region of interest" description="Disordered" evidence="1">
    <location>
        <begin position="1"/>
        <end position="39"/>
    </location>
</feature>
<dbReference type="Proteomes" id="UP000054565">
    <property type="component" value="Unassembled WGS sequence"/>
</dbReference>
<accession>A0A0J6YK83</accession>
<evidence type="ECO:0000256" key="1">
    <source>
        <dbReference type="SAM" id="MobiDB-lite"/>
    </source>
</evidence>
<dbReference type="EMBL" id="DS028097">
    <property type="protein sequence ID" value="KMP07368.1"/>
    <property type="molecule type" value="Genomic_DNA"/>
</dbReference>
<evidence type="ECO:0000313" key="2">
    <source>
        <dbReference type="EMBL" id="KMP07368.1"/>
    </source>
</evidence>
<gene>
    <name evidence="2" type="ORF">CIRG_07049</name>
</gene>
<feature type="region of interest" description="Disordered" evidence="1">
    <location>
        <begin position="124"/>
        <end position="177"/>
    </location>
</feature>
<evidence type="ECO:0000313" key="3">
    <source>
        <dbReference type="Proteomes" id="UP000054565"/>
    </source>
</evidence>
<feature type="compositionally biased region" description="Polar residues" evidence="1">
    <location>
        <begin position="144"/>
        <end position="154"/>
    </location>
</feature>
<feature type="compositionally biased region" description="Polar residues" evidence="1">
    <location>
        <begin position="160"/>
        <end position="177"/>
    </location>
</feature>
<organism evidence="2 3">
    <name type="scientific">Coccidioides immitis RMSCC 2394</name>
    <dbReference type="NCBI Taxonomy" id="404692"/>
    <lineage>
        <taxon>Eukaryota</taxon>
        <taxon>Fungi</taxon>
        <taxon>Dikarya</taxon>
        <taxon>Ascomycota</taxon>
        <taxon>Pezizomycotina</taxon>
        <taxon>Eurotiomycetes</taxon>
        <taxon>Eurotiomycetidae</taxon>
        <taxon>Onygenales</taxon>
        <taxon>Onygenaceae</taxon>
        <taxon>Coccidioides</taxon>
    </lineage>
</organism>
<protein>
    <submittedName>
        <fullName evidence="2">Uncharacterized protein</fullName>
    </submittedName>
</protein>
<dbReference type="AlphaFoldDB" id="A0A0J6YK83"/>
<feature type="compositionally biased region" description="Polar residues" evidence="1">
    <location>
        <begin position="1"/>
        <end position="10"/>
    </location>
</feature>
<reference evidence="3" key="1">
    <citation type="journal article" date="2010" name="Genome Res.">
        <title>Population genomic sequencing of Coccidioides fungi reveals recent hybridization and transposon control.</title>
        <authorList>
            <person name="Neafsey D.E."/>
            <person name="Barker B.M."/>
            <person name="Sharpton T.J."/>
            <person name="Stajich J.E."/>
            <person name="Park D.J."/>
            <person name="Whiston E."/>
            <person name="Hung C.-Y."/>
            <person name="McMahan C."/>
            <person name="White J."/>
            <person name="Sykes S."/>
            <person name="Heiman D."/>
            <person name="Young S."/>
            <person name="Zeng Q."/>
            <person name="Abouelleil A."/>
            <person name="Aftuck L."/>
            <person name="Bessette D."/>
            <person name="Brown A."/>
            <person name="FitzGerald M."/>
            <person name="Lui A."/>
            <person name="Macdonald J.P."/>
            <person name="Priest M."/>
            <person name="Orbach M.J."/>
            <person name="Galgiani J.N."/>
            <person name="Kirkland T.N."/>
            <person name="Cole G.T."/>
            <person name="Birren B.W."/>
            <person name="Henn M.R."/>
            <person name="Taylor J.W."/>
            <person name="Rounsley S.D."/>
        </authorList>
    </citation>
    <scope>NUCLEOTIDE SEQUENCE [LARGE SCALE GENOMIC DNA]</scope>
    <source>
        <strain evidence="3">RMSCC 2394</strain>
    </source>
</reference>
<sequence length="177" mass="19563">MYDVPESQSPRPLATPLHHRAVPSVFSRPARRTSSNQTAPCCCGSGRTAGNQVLENAYGGRRKHRGIRGLRDRSPHLEMMRRDRRSTLSKKRWIGELEGLSHSIPGPFAAARLDILRSGVRRATSIPIEEPPPQKFFPDGYAQHASSTLSSRPQHVNGESVDSSDADTSINPVTFQK</sequence>